<keyword evidence="3" id="KW-1185">Reference proteome</keyword>
<keyword evidence="1" id="KW-1133">Transmembrane helix</keyword>
<evidence type="ECO:0000313" key="3">
    <source>
        <dbReference type="Proteomes" id="UP000650466"/>
    </source>
</evidence>
<proteinExistence type="predicted"/>
<dbReference type="RefSeq" id="WP_188173329.1">
    <property type="nucleotide sequence ID" value="NZ_JACVVD010000002.1"/>
</dbReference>
<gene>
    <name evidence="2" type="ORF">ICC18_05235</name>
</gene>
<evidence type="ECO:0000256" key="1">
    <source>
        <dbReference type="SAM" id="Phobius"/>
    </source>
</evidence>
<dbReference type="Pfam" id="PF10027">
    <property type="entry name" value="DUF2269"/>
    <property type="match status" value="1"/>
</dbReference>
<comment type="caution">
    <text evidence="2">The sequence shown here is derived from an EMBL/GenBank/DDBJ whole genome shotgun (WGS) entry which is preliminary data.</text>
</comment>
<accession>A0A926QHH6</accession>
<keyword evidence="1" id="KW-0812">Transmembrane</keyword>
<keyword evidence="1" id="KW-0472">Membrane</keyword>
<name>A0A926QHH6_9BACL</name>
<reference evidence="2" key="1">
    <citation type="submission" date="2020-09" db="EMBL/GenBank/DDBJ databases">
        <title>Draft Genome Sequence of Paenibacillus sp. WST5.</title>
        <authorList>
            <person name="Bao Z."/>
        </authorList>
    </citation>
    <scope>NUCLEOTIDE SEQUENCE</scope>
    <source>
        <strain evidence="2">WST5</strain>
    </source>
</reference>
<dbReference type="Proteomes" id="UP000650466">
    <property type="component" value="Unassembled WGS sequence"/>
</dbReference>
<dbReference type="AlphaFoldDB" id="A0A926QHH6"/>
<evidence type="ECO:0000313" key="2">
    <source>
        <dbReference type="EMBL" id="MBD0379510.1"/>
    </source>
</evidence>
<feature type="transmembrane region" description="Helical" evidence="1">
    <location>
        <begin position="47"/>
        <end position="66"/>
    </location>
</feature>
<sequence>MKWLVLIHIMSSIIGIGPTYFGHILFRKRQQVGELRRSLELFQILNFFPKIGGTIAVLSGLLLVWLGGWSFVTFWIIASLILYIAIQVVAVGLLGPITAKLQKELNSPKLSTEQEIPRESILLLAKANGLYYTASALGVILFILMIIKP</sequence>
<dbReference type="InterPro" id="IPR018729">
    <property type="entry name" value="DUF2269_transmembrane"/>
</dbReference>
<dbReference type="EMBL" id="JACVVD010000002">
    <property type="protein sequence ID" value="MBD0379510.1"/>
    <property type="molecule type" value="Genomic_DNA"/>
</dbReference>
<feature type="transmembrane region" description="Helical" evidence="1">
    <location>
        <begin position="6"/>
        <end position="26"/>
    </location>
</feature>
<feature type="transmembrane region" description="Helical" evidence="1">
    <location>
        <begin position="129"/>
        <end position="147"/>
    </location>
</feature>
<organism evidence="2 3">
    <name type="scientific">Paenibacillus sedimenti</name>
    <dbReference type="NCBI Taxonomy" id="2770274"/>
    <lineage>
        <taxon>Bacteria</taxon>
        <taxon>Bacillati</taxon>
        <taxon>Bacillota</taxon>
        <taxon>Bacilli</taxon>
        <taxon>Bacillales</taxon>
        <taxon>Paenibacillaceae</taxon>
        <taxon>Paenibacillus</taxon>
    </lineage>
</organism>
<feature type="transmembrane region" description="Helical" evidence="1">
    <location>
        <begin position="72"/>
        <end position="94"/>
    </location>
</feature>
<protein>
    <submittedName>
        <fullName evidence="2">DUF2269 family protein</fullName>
    </submittedName>
</protein>